<dbReference type="InterPro" id="IPR047057">
    <property type="entry name" value="MerR_fam"/>
</dbReference>
<keyword evidence="5" id="KW-0175">Coiled coil</keyword>
<comment type="caution">
    <text evidence="7">The sequence shown here is derived from an EMBL/GenBank/DDBJ whole genome shotgun (WGS) entry which is preliminary data.</text>
</comment>
<gene>
    <name evidence="7" type="ORF">H6G68_08305</name>
</gene>
<reference evidence="7 8" key="1">
    <citation type="journal article" date="2020" name="ISME J.">
        <title>Comparative genomics reveals insights into cyanobacterial evolution and habitat adaptation.</title>
        <authorList>
            <person name="Chen M.Y."/>
            <person name="Teng W.K."/>
            <person name="Zhao L."/>
            <person name="Hu C.X."/>
            <person name="Zhou Y.K."/>
            <person name="Han B.P."/>
            <person name="Song L.R."/>
            <person name="Shu W.S."/>
        </authorList>
    </citation>
    <scope>NUCLEOTIDE SEQUENCE [LARGE SCALE GENOMIC DNA]</scope>
    <source>
        <strain evidence="7 8">FACHB-362</strain>
    </source>
</reference>
<dbReference type="EMBL" id="JACJTQ010000009">
    <property type="protein sequence ID" value="MBD2691756.1"/>
    <property type="molecule type" value="Genomic_DNA"/>
</dbReference>
<sequence>MLISELAKKSGLTVDTIRFYEKKGLIDSELISRRSNNYRDYSEISMERLILIQQAKRLGFTLTEIQVWIKDVESDRLTVDQKQNILGRKLEQIDERIEELRKMKVYLSDKLDHLSGLIQKTPIT</sequence>
<dbReference type="SUPFAM" id="SSF46955">
    <property type="entry name" value="Putative DNA-binding domain"/>
    <property type="match status" value="1"/>
</dbReference>
<dbReference type="PROSITE" id="PS00552">
    <property type="entry name" value="HTH_MERR_1"/>
    <property type="match status" value="1"/>
</dbReference>
<proteinExistence type="predicted"/>
<dbReference type="PANTHER" id="PTHR30204:SF69">
    <property type="entry name" value="MERR-FAMILY TRANSCRIPTIONAL REGULATOR"/>
    <property type="match status" value="1"/>
</dbReference>
<protein>
    <submittedName>
        <fullName evidence="7">MerR family transcriptional regulator</fullName>
    </submittedName>
</protein>
<evidence type="ECO:0000259" key="6">
    <source>
        <dbReference type="PROSITE" id="PS50937"/>
    </source>
</evidence>
<evidence type="ECO:0000256" key="2">
    <source>
        <dbReference type="ARBA" id="ARBA00023015"/>
    </source>
</evidence>
<accession>A0ABR8J3P5</accession>
<dbReference type="PANTHER" id="PTHR30204">
    <property type="entry name" value="REDOX-CYCLING DRUG-SENSING TRANSCRIPTIONAL ACTIVATOR SOXR"/>
    <property type="match status" value="1"/>
</dbReference>
<evidence type="ECO:0000313" key="8">
    <source>
        <dbReference type="Proteomes" id="UP000660381"/>
    </source>
</evidence>
<dbReference type="InterPro" id="IPR009061">
    <property type="entry name" value="DNA-bd_dom_put_sf"/>
</dbReference>
<dbReference type="PROSITE" id="PS50937">
    <property type="entry name" value="HTH_MERR_2"/>
    <property type="match status" value="1"/>
</dbReference>
<keyword evidence="2" id="KW-0805">Transcription regulation</keyword>
<keyword evidence="8" id="KW-1185">Reference proteome</keyword>
<dbReference type="SMART" id="SM00422">
    <property type="entry name" value="HTH_MERR"/>
    <property type="match status" value="1"/>
</dbReference>
<keyword evidence="4" id="KW-0804">Transcription</keyword>
<feature type="coiled-coil region" evidence="5">
    <location>
        <begin position="83"/>
        <end position="110"/>
    </location>
</feature>
<evidence type="ECO:0000256" key="4">
    <source>
        <dbReference type="ARBA" id="ARBA00023163"/>
    </source>
</evidence>
<evidence type="ECO:0000256" key="3">
    <source>
        <dbReference type="ARBA" id="ARBA00023125"/>
    </source>
</evidence>
<evidence type="ECO:0000256" key="5">
    <source>
        <dbReference type="SAM" id="Coils"/>
    </source>
</evidence>
<keyword evidence="1" id="KW-0678">Repressor</keyword>
<evidence type="ECO:0000256" key="1">
    <source>
        <dbReference type="ARBA" id="ARBA00022491"/>
    </source>
</evidence>
<dbReference type="Pfam" id="PF13411">
    <property type="entry name" value="MerR_1"/>
    <property type="match status" value="1"/>
</dbReference>
<dbReference type="PRINTS" id="PR00040">
    <property type="entry name" value="HTHMERR"/>
</dbReference>
<dbReference type="Gene3D" id="1.10.1660.10">
    <property type="match status" value="1"/>
</dbReference>
<organism evidence="7 8">
    <name type="scientific">Anabaena catenula FACHB-362</name>
    <dbReference type="NCBI Taxonomy" id="2692877"/>
    <lineage>
        <taxon>Bacteria</taxon>
        <taxon>Bacillati</taxon>
        <taxon>Cyanobacteriota</taxon>
        <taxon>Cyanophyceae</taxon>
        <taxon>Nostocales</taxon>
        <taxon>Nostocaceae</taxon>
        <taxon>Anabaena</taxon>
    </lineage>
</organism>
<dbReference type="Proteomes" id="UP000660381">
    <property type="component" value="Unassembled WGS sequence"/>
</dbReference>
<dbReference type="InterPro" id="IPR000551">
    <property type="entry name" value="MerR-type_HTH_dom"/>
</dbReference>
<feature type="domain" description="HTH merR-type" evidence="6">
    <location>
        <begin position="1"/>
        <end position="71"/>
    </location>
</feature>
<keyword evidence="3" id="KW-0238">DNA-binding</keyword>
<dbReference type="RefSeq" id="WP_190906203.1">
    <property type="nucleotide sequence ID" value="NZ_JACJTQ010000009.1"/>
</dbReference>
<name>A0ABR8J3P5_9NOST</name>
<evidence type="ECO:0000313" key="7">
    <source>
        <dbReference type="EMBL" id="MBD2691756.1"/>
    </source>
</evidence>